<evidence type="ECO:0000313" key="7">
    <source>
        <dbReference type="EMBL" id="MBL7626950.1"/>
    </source>
</evidence>
<dbReference type="PANTHER" id="PTHR30290">
    <property type="entry name" value="PERIPLASMIC BINDING COMPONENT OF ABC TRANSPORTER"/>
    <property type="match status" value="1"/>
</dbReference>
<keyword evidence="3" id="KW-0813">Transport</keyword>
<reference evidence="7" key="1">
    <citation type="submission" date="2020-12" db="EMBL/GenBank/DDBJ databases">
        <title>Genomic characterization of non-nitrogen-fixing Frankia strains.</title>
        <authorList>
            <person name="Carlos-Shanley C."/>
            <person name="Guerra T."/>
            <person name="Hahn D."/>
        </authorList>
    </citation>
    <scope>NUCLEOTIDE SEQUENCE</scope>
    <source>
        <strain evidence="7">CN6</strain>
    </source>
</reference>
<name>A0A937RDF2_9ACTN</name>
<dbReference type="Proteomes" id="UP000604475">
    <property type="component" value="Unassembled WGS sequence"/>
</dbReference>
<sequence>MKRSMRSRPTRWAVAVAAVAVSSTLLAACGSDGDGDSPAGGAGGAASAAPKRGGTLTFAVGSDSACVDPQQVGSNDTVYSMRQTVDSLTDQDPESGEIVPWLAEKWEISPDAKTFTFHLRAGVTFSDGTPLNAQAVKDNFDTIPNLGALASLGRGYLTGYVGTKVVDDLTAEVSFSQPNAQFLQATSTFSLGLLSSASLQKTPQERCADGVIGSGPFVLSKYVQGQSISLTKRAGYAWGSSLWENKGEAYLDAVEFKVIPEAGVRTSSLQSGQVDAIGAVAQSDEAALEGSGVTLQARANPGVVFNLSLNNSRPIFADPKVRQALLLGVDRQEIVDTVFPTGTKPATSILAHTTPYYTDLSADLTFDKARAGTLLDEAGWRPGSDGIREKDGQRLSLRVVWFANAATNQPALELIQQQLKAIGVEIELAQLQIAQVTAALQAGEFDAAWGNVTRADPDILRSQFLTTGTNFYKLPASELDAVLTNQAAEPDTTKRAALVEQAQGLVVDNAYVIPVVELETELGVSNKVHDLQFEASSRIQLHNTWKE</sequence>
<evidence type="ECO:0000256" key="1">
    <source>
        <dbReference type="ARBA" id="ARBA00004196"/>
    </source>
</evidence>
<dbReference type="GO" id="GO:0043190">
    <property type="term" value="C:ATP-binding cassette (ABC) transporter complex"/>
    <property type="evidence" value="ECO:0007669"/>
    <property type="project" value="InterPro"/>
</dbReference>
<dbReference type="GO" id="GO:0030313">
    <property type="term" value="C:cell envelope"/>
    <property type="evidence" value="ECO:0007669"/>
    <property type="project" value="UniProtKB-SubCell"/>
</dbReference>
<organism evidence="7 8">
    <name type="scientific">Frankia nepalensis</name>
    <dbReference type="NCBI Taxonomy" id="1836974"/>
    <lineage>
        <taxon>Bacteria</taxon>
        <taxon>Bacillati</taxon>
        <taxon>Actinomycetota</taxon>
        <taxon>Actinomycetes</taxon>
        <taxon>Frankiales</taxon>
        <taxon>Frankiaceae</taxon>
        <taxon>Frankia</taxon>
    </lineage>
</organism>
<dbReference type="GO" id="GO:0015833">
    <property type="term" value="P:peptide transport"/>
    <property type="evidence" value="ECO:0007669"/>
    <property type="project" value="TreeGrafter"/>
</dbReference>
<dbReference type="GO" id="GO:1904680">
    <property type="term" value="F:peptide transmembrane transporter activity"/>
    <property type="evidence" value="ECO:0007669"/>
    <property type="project" value="TreeGrafter"/>
</dbReference>
<dbReference type="AlphaFoldDB" id="A0A937RDF2"/>
<dbReference type="InterPro" id="IPR030678">
    <property type="entry name" value="Peptide/Ni-bd"/>
</dbReference>
<comment type="subcellular location">
    <subcellularLocation>
        <location evidence="1">Cell envelope</location>
    </subcellularLocation>
</comment>
<dbReference type="PIRSF" id="PIRSF002741">
    <property type="entry name" value="MppA"/>
    <property type="match status" value="1"/>
</dbReference>
<evidence type="ECO:0000259" key="6">
    <source>
        <dbReference type="Pfam" id="PF00496"/>
    </source>
</evidence>
<evidence type="ECO:0000256" key="3">
    <source>
        <dbReference type="ARBA" id="ARBA00022448"/>
    </source>
</evidence>
<dbReference type="InterPro" id="IPR000914">
    <property type="entry name" value="SBP_5_dom"/>
</dbReference>
<dbReference type="SUPFAM" id="SSF53850">
    <property type="entry name" value="Periplasmic binding protein-like II"/>
    <property type="match status" value="1"/>
</dbReference>
<keyword evidence="8" id="KW-1185">Reference proteome</keyword>
<comment type="similarity">
    <text evidence="2">Belongs to the bacterial solute-binding protein 5 family.</text>
</comment>
<evidence type="ECO:0000256" key="4">
    <source>
        <dbReference type="ARBA" id="ARBA00022729"/>
    </source>
</evidence>
<accession>A0A937RDF2</accession>
<proteinExistence type="inferred from homology"/>
<dbReference type="Gene3D" id="3.10.105.10">
    <property type="entry name" value="Dipeptide-binding Protein, Domain 3"/>
    <property type="match status" value="1"/>
</dbReference>
<evidence type="ECO:0000256" key="2">
    <source>
        <dbReference type="ARBA" id="ARBA00005695"/>
    </source>
</evidence>
<protein>
    <submittedName>
        <fullName evidence="7">ABC transporter substrate-binding protein</fullName>
    </submittedName>
</protein>
<feature type="domain" description="Solute-binding protein family 5" evidence="6">
    <location>
        <begin position="97"/>
        <end position="458"/>
    </location>
</feature>
<dbReference type="CDD" id="cd08492">
    <property type="entry name" value="PBP2_NikA_DppA_OppA_like_15"/>
    <property type="match status" value="1"/>
</dbReference>
<evidence type="ECO:0000313" key="8">
    <source>
        <dbReference type="Proteomes" id="UP000604475"/>
    </source>
</evidence>
<comment type="caution">
    <text evidence="7">The sequence shown here is derived from an EMBL/GenBank/DDBJ whole genome shotgun (WGS) entry which is preliminary data.</text>
</comment>
<dbReference type="PROSITE" id="PS51257">
    <property type="entry name" value="PROKAR_LIPOPROTEIN"/>
    <property type="match status" value="1"/>
</dbReference>
<dbReference type="Gene3D" id="3.40.190.10">
    <property type="entry name" value="Periplasmic binding protein-like II"/>
    <property type="match status" value="1"/>
</dbReference>
<gene>
    <name evidence="7" type="ORF">I7412_07180</name>
</gene>
<dbReference type="EMBL" id="JAEACQ010000153">
    <property type="protein sequence ID" value="MBL7626950.1"/>
    <property type="molecule type" value="Genomic_DNA"/>
</dbReference>
<dbReference type="GO" id="GO:0042597">
    <property type="term" value="C:periplasmic space"/>
    <property type="evidence" value="ECO:0007669"/>
    <property type="project" value="UniProtKB-ARBA"/>
</dbReference>
<dbReference type="PANTHER" id="PTHR30290:SF10">
    <property type="entry name" value="PERIPLASMIC OLIGOPEPTIDE-BINDING PROTEIN-RELATED"/>
    <property type="match status" value="1"/>
</dbReference>
<keyword evidence="4 5" id="KW-0732">Signal</keyword>
<feature type="chain" id="PRO_5038778544" evidence="5">
    <location>
        <begin position="28"/>
        <end position="547"/>
    </location>
</feature>
<dbReference type="Pfam" id="PF00496">
    <property type="entry name" value="SBP_bac_5"/>
    <property type="match status" value="1"/>
</dbReference>
<feature type="signal peptide" evidence="5">
    <location>
        <begin position="1"/>
        <end position="27"/>
    </location>
</feature>
<dbReference type="InterPro" id="IPR039424">
    <property type="entry name" value="SBP_5"/>
</dbReference>
<evidence type="ECO:0000256" key="5">
    <source>
        <dbReference type="SAM" id="SignalP"/>
    </source>
</evidence>